<protein>
    <submittedName>
        <fullName evidence="1">7430_t:CDS:1</fullName>
    </submittedName>
</protein>
<comment type="caution">
    <text evidence="1">The sequence shown here is derived from an EMBL/GenBank/DDBJ whole genome shotgun (WGS) entry which is preliminary data.</text>
</comment>
<dbReference type="AlphaFoldDB" id="A0A9W4WYH0"/>
<gene>
    <name evidence="1" type="ORF">FWILDA_LOCUS16834</name>
</gene>
<dbReference type="EMBL" id="CAMKVN010011695">
    <property type="protein sequence ID" value="CAI2194953.1"/>
    <property type="molecule type" value="Genomic_DNA"/>
</dbReference>
<organism evidence="1 2">
    <name type="scientific">Funneliformis geosporum</name>
    <dbReference type="NCBI Taxonomy" id="1117311"/>
    <lineage>
        <taxon>Eukaryota</taxon>
        <taxon>Fungi</taxon>
        <taxon>Fungi incertae sedis</taxon>
        <taxon>Mucoromycota</taxon>
        <taxon>Glomeromycotina</taxon>
        <taxon>Glomeromycetes</taxon>
        <taxon>Glomerales</taxon>
        <taxon>Glomeraceae</taxon>
        <taxon>Funneliformis</taxon>
    </lineage>
</organism>
<sequence length="61" mass="6788">MVSGNSRSNRDNSNTKCIYSLHGDAHRHTFMGDNGRASFYFEGGNNLLVGFSEINLNFMSV</sequence>
<accession>A0A9W4WYH0</accession>
<proteinExistence type="predicted"/>
<evidence type="ECO:0000313" key="1">
    <source>
        <dbReference type="EMBL" id="CAI2194953.1"/>
    </source>
</evidence>
<keyword evidence="2" id="KW-1185">Reference proteome</keyword>
<dbReference type="Proteomes" id="UP001153678">
    <property type="component" value="Unassembled WGS sequence"/>
</dbReference>
<reference evidence="1" key="1">
    <citation type="submission" date="2022-08" db="EMBL/GenBank/DDBJ databases">
        <authorList>
            <person name="Kallberg Y."/>
            <person name="Tangrot J."/>
            <person name="Rosling A."/>
        </authorList>
    </citation>
    <scope>NUCLEOTIDE SEQUENCE</scope>
    <source>
        <strain evidence="1">Wild A</strain>
    </source>
</reference>
<feature type="non-terminal residue" evidence="1">
    <location>
        <position position="61"/>
    </location>
</feature>
<name>A0A9W4WYH0_9GLOM</name>
<evidence type="ECO:0000313" key="2">
    <source>
        <dbReference type="Proteomes" id="UP001153678"/>
    </source>
</evidence>